<evidence type="ECO:0000313" key="1">
    <source>
        <dbReference type="EMBL" id="BDO00068.1"/>
    </source>
</evidence>
<sequence length="136" mass="15475">MLGSEMTAIDDFRIIRARAFAVCDVVAKLIERFHDDVKGITLIVTLQIFYVFQNKNCRLFCPDDPGHIKEERTLSVALETVFATHRVLFTDTGDAEWLAWKSRKKNIMIRDRGIDKFVCLVISNLGPVAKSDVTDV</sequence>
<accession>A0AAD1L9D9</accession>
<reference evidence="1" key="1">
    <citation type="submission" date="2022-07" db="EMBL/GenBank/DDBJ databases">
        <title>Complete genome sequence of carbapenem-resistant Citrobacter spp. in Japan.</title>
        <authorList>
            <person name="Maehana S."/>
            <person name="Suzuki M."/>
            <person name="Kitasato H."/>
        </authorList>
    </citation>
    <scope>NUCLEOTIDE SEQUENCE</scope>
    <source>
        <strain evidence="1">KAM621</strain>
        <plasmid evidence="1">pKAM621_1</plasmid>
    </source>
</reference>
<gene>
    <name evidence="1" type="ORF">KAM621c_51720</name>
</gene>
<protein>
    <submittedName>
        <fullName evidence="1">Uncharacterized protein</fullName>
    </submittedName>
</protein>
<evidence type="ECO:0000313" key="2">
    <source>
        <dbReference type="Proteomes" id="UP001058317"/>
    </source>
</evidence>
<geneLocation type="plasmid" evidence="1 2">
    <name>pKAM621_1</name>
</geneLocation>
<dbReference type="Proteomes" id="UP001058317">
    <property type="component" value="Plasmid pKAM621_1"/>
</dbReference>
<keyword evidence="1" id="KW-0614">Plasmid</keyword>
<name>A0AAD1L9D9_CITBR</name>
<organism evidence="1 2">
    <name type="scientific">Citrobacter braakii</name>
    <dbReference type="NCBI Taxonomy" id="57706"/>
    <lineage>
        <taxon>Bacteria</taxon>
        <taxon>Pseudomonadati</taxon>
        <taxon>Pseudomonadota</taxon>
        <taxon>Gammaproteobacteria</taxon>
        <taxon>Enterobacterales</taxon>
        <taxon>Enterobacteriaceae</taxon>
        <taxon>Citrobacter</taxon>
        <taxon>Citrobacter freundii complex</taxon>
    </lineage>
</organism>
<dbReference type="AlphaFoldDB" id="A0AAD1L9D9"/>
<proteinExistence type="predicted"/>
<dbReference type="EMBL" id="AP026383">
    <property type="protein sequence ID" value="BDO00068.1"/>
    <property type="molecule type" value="Genomic_DNA"/>
</dbReference>